<dbReference type="Gene3D" id="3.40.50.1820">
    <property type="entry name" value="alpha/beta hydrolase"/>
    <property type="match status" value="1"/>
</dbReference>
<dbReference type="SUPFAM" id="SSF53474">
    <property type="entry name" value="alpha/beta-Hydrolases"/>
    <property type="match status" value="1"/>
</dbReference>
<organism evidence="2 3">
    <name type="scientific">Gemmata massiliana</name>
    <dbReference type="NCBI Taxonomy" id="1210884"/>
    <lineage>
        <taxon>Bacteria</taxon>
        <taxon>Pseudomonadati</taxon>
        <taxon>Planctomycetota</taxon>
        <taxon>Planctomycetia</taxon>
        <taxon>Gemmatales</taxon>
        <taxon>Gemmataceae</taxon>
        <taxon>Gemmata</taxon>
    </lineage>
</organism>
<dbReference type="PANTHER" id="PTHR43265:SF1">
    <property type="entry name" value="ESTERASE ESTD"/>
    <property type="match status" value="1"/>
</dbReference>
<gene>
    <name evidence="2" type="ORF">SOIL9_07020</name>
</gene>
<evidence type="ECO:0000259" key="1">
    <source>
        <dbReference type="Pfam" id="PF12146"/>
    </source>
</evidence>
<feature type="domain" description="Serine aminopeptidase S33" evidence="1">
    <location>
        <begin position="78"/>
        <end position="277"/>
    </location>
</feature>
<dbReference type="GO" id="GO:0052689">
    <property type="term" value="F:carboxylic ester hydrolase activity"/>
    <property type="evidence" value="ECO:0007669"/>
    <property type="project" value="TreeGrafter"/>
</dbReference>
<proteinExistence type="predicted"/>
<keyword evidence="3" id="KW-1185">Reference proteome</keyword>
<dbReference type="InterPro" id="IPR053145">
    <property type="entry name" value="AB_hydrolase_Est10"/>
</dbReference>
<keyword evidence="2" id="KW-0378">Hydrolase</keyword>
<accession>A0A6P2D8C4</accession>
<evidence type="ECO:0000313" key="2">
    <source>
        <dbReference type="EMBL" id="VTR97468.1"/>
    </source>
</evidence>
<dbReference type="RefSeq" id="WP_162671219.1">
    <property type="nucleotide sequence ID" value="NZ_LR593886.1"/>
</dbReference>
<dbReference type="KEGG" id="gms:SOIL9_07020"/>
<dbReference type="Pfam" id="PF12146">
    <property type="entry name" value="Hydrolase_4"/>
    <property type="match status" value="1"/>
</dbReference>
<reference evidence="2 3" key="1">
    <citation type="submission" date="2019-05" db="EMBL/GenBank/DDBJ databases">
        <authorList>
            <consortium name="Science for Life Laboratories"/>
        </authorList>
    </citation>
    <scope>NUCLEOTIDE SEQUENCE [LARGE SCALE GENOMIC DNA]</scope>
    <source>
        <strain evidence="2">Soil9</strain>
    </source>
</reference>
<evidence type="ECO:0000313" key="3">
    <source>
        <dbReference type="Proteomes" id="UP000464178"/>
    </source>
</evidence>
<dbReference type="Proteomes" id="UP000464178">
    <property type="component" value="Chromosome"/>
</dbReference>
<dbReference type="PANTHER" id="PTHR43265">
    <property type="entry name" value="ESTERASE ESTD"/>
    <property type="match status" value="1"/>
</dbReference>
<sequence length="319" mass="33947">MYLALALVLAASPVVDSPAPRLLGELVELKTDTGVLYGTLDLPAKTGPWPVVLLHAGSGPTNRDGNGPLIRTDNLKIVGRALAAKGIAVLRIDKRGVGASTPALAKEEDVRVETYAADVLAWVALLRNDARFTKLGYIGHSEGALIGLVAAKDAKFDAIVSLCGPGRPLQTVLREQLKRGLPDELYKQSDTILTELEAGRTVKDTPKTLAALFRPSVQPYLISMFKNDPAKLATGVKAPFLIVSGSTDIQVSATDAKCLGDANTSAKVVTIEGMNHVLKTVPKTDRTEQLPSYSDPALPLHPKLMPELVGFFKKSLSGK</sequence>
<dbReference type="InterPro" id="IPR022742">
    <property type="entry name" value="Hydrolase_4"/>
</dbReference>
<dbReference type="InterPro" id="IPR029058">
    <property type="entry name" value="AB_hydrolase_fold"/>
</dbReference>
<dbReference type="EMBL" id="LR593886">
    <property type="protein sequence ID" value="VTR97468.1"/>
    <property type="molecule type" value="Genomic_DNA"/>
</dbReference>
<protein>
    <recommendedName>
        <fullName evidence="1">Serine aminopeptidase S33 domain-containing protein</fullName>
    </recommendedName>
</protein>
<dbReference type="AlphaFoldDB" id="A0A6P2D8C4"/>
<name>A0A6P2D8C4_9BACT</name>